<reference evidence="3 4" key="1">
    <citation type="journal article" date="2021" name="Comput. Struct. Biotechnol. J.">
        <title>De novo genome assembly of the potent medicinal plant Rehmannia glutinosa using nanopore technology.</title>
        <authorList>
            <person name="Ma L."/>
            <person name="Dong C."/>
            <person name="Song C."/>
            <person name="Wang X."/>
            <person name="Zheng X."/>
            <person name="Niu Y."/>
            <person name="Chen S."/>
            <person name="Feng W."/>
        </authorList>
    </citation>
    <scope>NUCLEOTIDE SEQUENCE [LARGE SCALE GENOMIC DNA]</scope>
    <source>
        <strain evidence="3">DH-2019</strain>
    </source>
</reference>
<evidence type="ECO:0000313" key="4">
    <source>
        <dbReference type="Proteomes" id="UP001318860"/>
    </source>
</evidence>
<sequence length="293" mass="32104">MFIVQGRVRRVGPEINHAHLCTLPVISVSCEGRRGVGGLSVITNSTARSEKTKIGSALSGALVSTLVGLAASNLGIVVICNLIWYYRNKCIFEQARADPYQVILSSNVILQDYHRVECHPEVISPLLSTPFPAFPPPNCSTICFDGSVSIQENCVGVGVALINAAGSFQMGVSKKFRNYVDPEVAEFLALREALKLAREYTSDVFAIFGDAANVVLAANEEAHGPSNCAVILEEILQLKSLLTLRGIFWFRRSSNFIAHSLALYAKNMNSDERIWNCLPDPLCQSLLDDFQRL</sequence>
<dbReference type="InterPro" id="IPR036397">
    <property type="entry name" value="RNaseH_sf"/>
</dbReference>
<keyword evidence="1" id="KW-1133">Transmembrane helix</keyword>
<feature type="transmembrane region" description="Helical" evidence="1">
    <location>
        <begin position="58"/>
        <end position="86"/>
    </location>
</feature>
<protein>
    <recommendedName>
        <fullName evidence="2">RNase H type-1 domain-containing protein</fullName>
    </recommendedName>
</protein>
<dbReference type="PROSITE" id="PS51257">
    <property type="entry name" value="PROKAR_LIPOPROTEIN"/>
    <property type="match status" value="1"/>
</dbReference>
<dbReference type="PANTHER" id="PTHR47723">
    <property type="entry name" value="OS05G0353850 PROTEIN"/>
    <property type="match status" value="1"/>
</dbReference>
<dbReference type="Pfam" id="PF13456">
    <property type="entry name" value="RVT_3"/>
    <property type="match status" value="1"/>
</dbReference>
<feature type="domain" description="RNase H type-1" evidence="2">
    <location>
        <begin position="144"/>
        <end position="263"/>
    </location>
</feature>
<dbReference type="CDD" id="cd06222">
    <property type="entry name" value="RNase_H_like"/>
    <property type="match status" value="1"/>
</dbReference>
<dbReference type="EMBL" id="JABTTQ020000001">
    <property type="protein sequence ID" value="KAK6164579.1"/>
    <property type="molecule type" value="Genomic_DNA"/>
</dbReference>
<dbReference type="Gene3D" id="3.30.420.10">
    <property type="entry name" value="Ribonuclease H-like superfamily/Ribonuclease H"/>
    <property type="match status" value="1"/>
</dbReference>
<dbReference type="InterPro" id="IPR002156">
    <property type="entry name" value="RNaseH_domain"/>
</dbReference>
<proteinExistence type="predicted"/>
<keyword evidence="1" id="KW-0812">Transmembrane</keyword>
<evidence type="ECO:0000256" key="1">
    <source>
        <dbReference type="SAM" id="Phobius"/>
    </source>
</evidence>
<gene>
    <name evidence="3" type="ORF">DH2020_001443</name>
</gene>
<evidence type="ECO:0000259" key="2">
    <source>
        <dbReference type="Pfam" id="PF13456"/>
    </source>
</evidence>
<name>A0ABR0Y026_REHGL</name>
<dbReference type="InterPro" id="IPR012337">
    <property type="entry name" value="RNaseH-like_sf"/>
</dbReference>
<comment type="caution">
    <text evidence="3">The sequence shown here is derived from an EMBL/GenBank/DDBJ whole genome shotgun (WGS) entry which is preliminary data.</text>
</comment>
<dbReference type="PANTHER" id="PTHR47723:SF19">
    <property type="entry name" value="POLYNUCLEOTIDYL TRANSFERASE, RIBONUCLEASE H-LIKE SUPERFAMILY PROTEIN"/>
    <property type="match status" value="1"/>
</dbReference>
<dbReference type="InterPro" id="IPR044730">
    <property type="entry name" value="RNase_H-like_dom_plant"/>
</dbReference>
<dbReference type="InterPro" id="IPR053151">
    <property type="entry name" value="RNase_H-like"/>
</dbReference>
<organism evidence="3 4">
    <name type="scientific">Rehmannia glutinosa</name>
    <name type="common">Chinese foxglove</name>
    <dbReference type="NCBI Taxonomy" id="99300"/>
    <lineage>
        <taxon>Eukaryota</taxon>
        <taxon>Viridiplantae</taxon>
        <taxon>Streptophyta</taxon>
        <taxon>Embryophyta</taxon>
        <taxon>Tracheophyta</taxon>
        <taxon>Spermatophyta</taxon>
        <taxon>Magnoliopsida</taxon>
        <taxon>eudicotyledons</taxon>
        <taxon>Gunneridae</taxon>
        <taxon>Pentapetalae</taxon>
        <taxon>asterids</taxon>
        <taxon>lamiids</taxon>
        <taxon>Lamiales</taxon>
        <taxon>Orobanchaceae</taxon>
        <taxon>Rehmannieae</taxon>
        <taxon>Rehmannia</taxon>
    </lineage>
</organism>
<dbReference type="Proteomes" id="UP001318860">
    <property type="component" value="Unassembled WGS sequence"/>
</dbReference>
<keyword evidence="1" id="KW-0472">Membrane</keyword>
<evidence type="ECO:0000313" key="3">
    <source>
        <dbReference type="EMBL" id="KAK6164579.1"/>
    </source>
</evidence>
<keyword evidence="4" id="KW-1185">Reference proteome</keyword>
<dbReference type="SUPFAM" id="SSF53098">
    <property type="entry name" value="Ribonuclease H-like"/>
    <property type="match status" value="1"/>
</dbReference>
<accession>A0ABR0Y026</accession>